<evidence type="ECO:0000313" key="3">
    <source>
        <dbReference type="EMBL" id="KAF7552044.1"/>
    </source>
</evidence>
<evidence type="ECO:0000256" key="1">
    <source>
        <dbReference type="SAM" id="MobiDB-lite"/>
    </source>
</evidence>
<feature type="domain" description="DUF6604" evidence="2">
    <location>
        <begin position="9"/>
        <end position="270"/>
    </location>
</feature>
<name>A0A9P5HCI5_9HYPO</name>
<dbReference type="AlphaFoldDB" id="A0A9P5HCI5"/>
<evidence type="ECO:0000259" key="2">
    <source>
        <dbReference type="Pfam" id="PF20253"/>
    </source>
</evidence>
<dbReference type="PANTHER" id="PTHR38795">
    <property type="entry name" value="DUF6604 DOMAIN-CONTAINING PROTEIN"/>
    <property type="match status" value="1"/>
</dbReference>
<dbReference type="OrthoDB" id="5339038at2759"/>
<comment type="caution">
    <text evidence="3">The sequence shown here is derived from an EMBL/GenBank/DDBJ whole genome shotgun (WGS) entry which is preliminary data.</text>
</comment>
<feature type="region of interest" description="Disordered" evidence="1">
    <location>
        <begin position="137"/>
        <end position="191"/>
    </location>
</feature>
<proteinExistence type="predicted"/>
<accession>A0A9P5HCI5</accession>
<dbReference type="EMBL" id="JAANBB010000067">
    <property type="protein sequence ID" value="KAF7552044.1"/>
    <property type="molecule type" value="Genomic_DNA"/>
</dbReference>
<dbReference type="InterPro" id="IPR016864">
    <property type="entry name" value="UCP028035"/>
</dbReference>
<protein>
    <recommendedName>
        <fullName evidence="2">DUF6604 domain-containing protein</fullName>
    </recommendedName>
</protein>
<organism evidence="3 4">
    <name type="scientific">Cylindrodendrum hubeiense</name>
    <dbReference type="NCBI Taxonomy" id="595255"/>
    <lineage>
        <taxon>Eukaryota</taxon>
        <taxon>Fungi</taxon>
        <taxon>Dikarya</taxon>
        <taxon>Ascomycota</taxon>
        <taxon>Pezizomycotina</taxon>
        <taxon>Sordariomycetes</taxon>
        <taxon>Hypocreomycetidae</taxon>
        <taxon>Hypocreales</taxon>
        <taxon>Nectriaceae</taxon>
        <taxon>Cylindrodendrum</taxon>
    </lineage>
</organism>
<dbReference type="InterPro" id="IPR046539">
    <property type="entry name" value="DUF6604"/>
</dbReference>
<gene>
    <name evidence="3" type="ORF">G7Z17_g4596</name>
</gene>
<dbReference type="Pfam" id="PF20253">
    <property type="entry name" value="DUF6604"/>
    <property type="match status" value="1"/>
</dbReference>
<evidence type="ECO:0000313" key="4">
    <source>
        <dbReference type="Proteomes" id="UP000722485"/>
    </source>
</evidence>
<dbReference type="PANTHER" id="PTHR38795:SF1">
    <property type="entry name" value="DUF6604 DOMAIN-CONTAINING PROTEIN"/>
    <property type="match status" value="1"/>
</dbReference>
<sequence length="961" mass="109602">MASQNPYVTYKRETKQLLHWIIASSNNIIALAAANFTDEDEPKTPNSTGQTTVSGLVSMAKLIAKYAARKPPASVYSLLRSVVQARTKAWAAYQSMSAASTDAELAKHNASHKHFIDSLNQIPLVNKFEVLGIDLPKEEAGDGEDSDGTANDEVKPELHRAPQRKQPRPGRGKKGKKRKNSKRKQAAVPVKEPDLADVPLESYKIIEDTEGIVTDYLLAIYALAKEWIDLRMFLQDVWRQVAYSDLDGAVAGTLSTLAVAMVKQAELAIFVDFPGHDSYETIMNTITRGDADKIEGNFSLSVIEFSPEWQRGKTVRETKMDVKEQILIHTYRALLDFVLDYQKNRSGAPTRAMMKEIRDWNPAFDLQRATESERLAWRRSFTINWLFDLVNLFSSIVTQKNTMKGQHWVYENVDWSPGGPWDKYRRLFGLTEFAGFVTSLAMQKPTTDVRHRICPHHVFQLQCIVDSLAVSRGWSCNFMRGHVLESPPRGFRPRRDVDLFLDRKTKNFGKGYLHGVSVLNHLLKRDAQLHGQPSRHTSKTELLESMQDDFVNWLGETKYMYGLTNIAPSRFINSNANGLWEHCPYLCGVGLMEGLELAYNSSVAVWDMIHEPMLCIHLHNMLVHKGYIENPVGLYMNLEQFFAADFFTDGQPPTSDFFEALQARMSKVSGRKTKREVMRAKEVIRQSHNIHEVLGSGARHFFKTKSHLDLYRQANWNPQRIPDVEIHPTSHLGLIRVCQTEQFIDPVTGKTRLIETDLIRRLKKMELGEEELLSMASLFAQTMTPKEISPDMLRSLHDGLTQITPSEWQSQISEKVGSADRPTKLSLSNKELLQFVQSDIFSDICGKQSLSSLSYNWAAAQMFSVFMQAEDELRKRRNPIWVRAYETDQQWATMKRVGLTYMIMIEEDDECLRVLADAFEKTRSGLMDHTYWELDLTDSAWDRSSSKAHKDGIPDIECTVM</sequence>
<feature type="compositionally biased region" description="Basic residues" evidence="1">
    <location>
        <begin position="161"/>
        <end position="185"/>
    </location>
</feature>
<reference evidence="3" key="1">
    <citation type="submission" date="2020-03" db="EMBL/GenBank/DDBJ databases">
        <title>Draft Genome Sequence of Cylindrodendrum hubeiense.</title>
        <authorList>
            <person name="Buettner E."/>
            <person name="Kellner H."/>
        </authorList>
    </citation>
    <scope>NUCLEOTIDE SEQUENCE</scope>
    <source>
        <strain evidence="3">IHI 201604</strain>
    </source>
</reference>
<dbReference type="Proteomes" id="UP000722485">
    <property type="component" value="Unassembled WGS sequence"/>
</dbReference>
<dbReference type="PIRSF" id="PIRSF028035">
    <property type="entry name" value="UCP028035"/>
    <property type="match status" value="1"/>
</dbReference>
<keyword evidence="4" id="KW-1185">Reference proteome</keyword>